<feature type="region of interest" description="Disordered" evidence="1">
    <location>
        <begin position="702"/>
        <end position="725"/>
    </location>
</feature>
<evidence type="ECO:0000313" key="3">
    <source>
        <dbReference type="EMBL" id="KAF0468082.1"/>
    </source>
</evidence>
<evidence type="ECO:0000313" key="4">
    <source>
        <dbReference type="Proteomes" id="UP000439903"/>
    </source>
</evidence>
<evidence type="ECO:0000259" key="2">
    <source>
        <dbReference type="Pfam" id="PF22693"/>
    </source>
</evidence>
<feature type="domain" description="MACPF-like" evidence="2">
    <location>
        <begin position="334"/>
        <end position="531"/>
    </location>
</feature>
<dbReference type="AlphaFoldDB" id="A0A8H4ABG0"/>
<reference evidence="3 4" key="1">
    <citation type="journal article" date="2019" name="Environ. Microbiol.">
        <title>At the nexus of three kingdoms: the genome of the mycorrhizal fungus Gigaspora margarita provides insights into plant, endobacterial and fungal interactions.</title>
        <authorList>
            <person name="Venice F."/>
            <person name="Ghignone S."/>
            <person name="Salvioli di Fossalunga A."/>
            <person name="Amselem J."/>
            <person name="Novero M."/>
            <person name="Xianan X."/>
            <person name="Sedzielewska Toro K."/>
            <person name="Morin E."/>
            <person name="Lipzen A."/>
            <person name="Grigoriev I.V."/>
            <person name="Henrissat B."/>
            <person name="Martin F.M."/>
            <person name="Bonfante P."/>
        </authorList>
    </citation>
    <scope>NUCLEOTIDE SEQUENCE [LARGE SCALE GENOMIC DNA]</scope>
    <source>
        <strain evidence="3 4">BEG34</strain>
    </source>
</reference>
<dbReference type="Pfam" id="PF22693">
    <property type="entry name" value="MACPF_1"/>
    <property type="match status" value="1"/>
</dbReference>
<comment type="caution">
    <text evidence="3">The sequence shown here is derived from an EMBL/GenBank/DDBJ whole genome shotgun (WGS) entry which is preliminary data.</text>
</comment>
<organism evidence="3 4">
    <name type="scientific">Gigaspora margarita</name>
    <dbReference type="NCBI Taxonomy" id="4874"/>
    <lineage>
        <taxon>Eukaryota</taxon>
        <taxon>Fungi</taxon>
        <taxon>Fungi incertae sedis</taxon>
        <taxon>Mucoromycota</taxon>
        <taxon>Glomeromycotina</taxon>
        <taxon>Glomeromycetes</taxon>
        <taxon>Diversisporales</taxon>
        <taxon>Gigasporaceae</taxon>
        <taxon>Gigaspora</taxon>
    </lineage>
</organism>
<keyword evidence="4" id="KW-1185">Reference proteome</keyword>
<protein>
    <submittedName>
        <fullName evidence="3">Hsp70 family protein</fullName>
    </submittedName>
</protein>
<dbReference type="OrthoDB" id="2429285at2759"/>
<dbReference type="EMBL" id="WTPW01000945">
    <property type="protein sequence ID" value="KAF0468082.1"/>
    <property type="molecule type" value="Genomic_DNA"/>
</dbReference>
<sequence length="935" mass="108778">MASNIIKFLSSFKEDKDEEKTFEFEIDKAILIKQFKPNIELGDVRKKLAENRDNWKAEKLRFKLDGKWIYHEDESDYTLNKLKSDKSVIYIENLLKKTKIHVNGKVFIYSLDPEDNLEDIRKVLSEGKHAEIFANDFKFRWNDGSIVDQDEEISNNLEEILVNGNELYIIIFQKDEIIIYNRHSDEPFGLILDKGANLSDIRNMLENICVEQSHLYMCSKCYFLNQNKVRIFKSEENNVMLGKILLIEDSGDVLNIGCEHEHDLIKLIGKCEYGFMIKNGKVEQAEYRAFKFKKTPDHRILNCKYEENSLECKNEFYDLCERNFITFGNATSILPWVSVFFGINYKDSLKKLEDYKETIKYSYLKLRRANVNILKDNVSVSKEFTDEVEKALKETTEDKKVENLKKIAEKYGYFYASTVYFGGVIVQKIEDIKYSNELIESEELDTTANIGPKNAETSVGATMKIGKNTKTVIDNTKSSYIMKGGDISQFKFNDRSEWINSLKDSEKWDIIEHYNIHSIFSLLEVDLQKKVIVALGKRILKVKVDSFEYRENENNVYELSRYLGNITNIEDCHIFTTILKDNKDRHIFSSYITYDYYDKPIIIIKRAPSKKKPRKKVTNIQIGWMVIGYPTDTFDFKLSNQFIIESQEQKLNDQFIVPNISYQSNSKYVLTTCVLDNREKIISSQETGTTLEMKMISPQEETSLISTTETTSSQEEISSASTMKMTSSQEEISSASTMETTSSQGKIYLTSAIIGSYISYLPNSAHLSAAHLFVYCSETYKKQIDRNKQNDQYLRLKLFLCTIDIKQDSLNKYFKQGEVEWCNRGLTKKSSVWHSKIKLDQNNTDKSLINHLFSKSYPNNMNLTKTSSVWYPNIVRSPIFINQYFSETCTKNNCHGIINVSPRHFQLRILNNNEFTAKSEISYFRIPPEINVIYS</sequence>
<evidence type="ECO:0000256" key="1">
    <source>
        <dbReference type="SAM" id="MobiDB-lite"/>
    </source>
</evidence>
<name>A0A8H4ABG0_GIGMA</name>
<dbReference type="Proteomes" id="UP000439903">
    <property type="component" value="Unassembled WGS sequence"/>
</dbReference>
<accession>A0A8H4ABG0</accession>
<gene>
    <name evidence="3" type="ORF">F8M41_025855</name>
</gene>
<proteinExistence type="predicted"/>
<dbReference type="InterPro" id="IPR054586">
    <property type="entry name" value="MACPF_1_fungal"/>
</dbReference>
<feature type="compositionally biased region" description="Low complexity" evidence="1">
    <location>
        <begin position="702"/>
        <end position="722"/>
    </location>
</feature>